<dbReference type="AlphaFoldDB" id="A0AAD4TAK5"/>
<proteinExistence type="predicted"/>
<dbReference type="Proteomes" id="UP001202328">
    <property type="component" value="Unassembled WGS sequence"/>
</dbReference>
<keyword evidence="2" id="KW-1185">Reference proteome</keyword>
<sequence>MNQFVHESTDFSSYAGIIKDCTYQNIKWSSKSIVKLIGYTVLLTKFGILAGYKLNWKCELVEGVMKQLHQSPFCQRLIREALVRRGCKKGNMLTLLLRSDLMLSLPSLVWRL</sequence>
<evidence type="ECO:0000313" key="2">
    <source>
        <dbReference type="Proteomes" id="UP001202328"/>
    </source>
</evidence>
<accession>A0AAD4TAK5</accession>
<evidence type="ECO:0000313" key="1">
    <source>
        <dbReference type="EMBL" id="KAI3944227.1"/>
    </source>
</evidence>
<protein>
    <submittedName>
        <fullName evidence="1">Uncharacterized protein</fullName>
    </submittedName>
</protein>
<dbReference type="EMBL" id="JAJJMB010004060">
    <property type="protein sequence ID" value="KAI3944227.1"/>
    <property type="molecule type" value="Genomic_DNA"/>
</dbReference>
<organism evidence="1 2">
    <name type="scientific">Papaver atlanticum</name>
    <dbReference type="NCBI Taxonomy" id="357466"/>
    <lineage>
        <taxon>Eukaryota</taxon>
        <taxon>Viridiplantae</taxon>
        <taxon>Streptophyta</taxon>
        <taxon>Embryophyta</taxon>
        <taxon>Tracheophyta</taxon>
        <taxon>Spermatophyta</taxon>
        <taxon>Magnoliopsida</taxon>
        <taxon>Ranunculales</taxon>
        <taxon>Papaveraceae</taxon>
        <taxon>Papaveroideae</taxon>
        <taxon>Papaver</taxon>
    </lineage>
</organism>
<reference evidence="1" key="1">
    <citation type="submission" date="2022-04" db="EMBL/GenBank/DDBJ databases">
        <title>A functionally conserved STORR gene fusion in Papaver species that diverged 16.8 million years ago.</title>
        <authorList>
            <person name="Catania T."/>
        </authorList>
    </citation>
    <scope>NUCLEOTIDE SEQUENCE</scope>
    <source>
        <strain evidence="1">S-188037</strain>
    </source>
</reference>
<gene>
    <name evidence="1" type="ORF">MKW98_016457</name>
</gene>
<feature type="non-terminal residue" evidence="1">
    <location>
        <position position="1"/>
    </location>
</feature>
<name>A0AAD4TAK5_9MAGN</name>
<comment type="caution">
    <text evidence="1">The sequence shown here is derived from an EMBL/GenBank/DDBJ whole genome shotgun (WGS) entry which is preliminary data.</text>
</comment>